<name>A0AAW1TCU1_9CHLO</name>
<dbReference type="EMBL" id="JALJOV010000106">
    <property type="protein sequence ID" value="KAK9867143.1"/>
    <property type="molecule type" value="Genomic_DNA"/>
</dbReference>
<gene>
    <name evidence="1" type="ORF">WJX84_004670</name>
</gene>
<comment type="caution">
    <text evidence="1">The sequence shown here is derived from an EMBL/GenBank/DDBJ whole genome shotgun (WGS) entry which is preliminary data.</text>
</comment>
<sequence>MLREQAKAVRNIRANAPKFSSWRPAPAHLAQEPLSCSLPPEDSDDDALLVFELDSPGSGLTAICCNCRSEGCVACLPRRQQHRRLMAAITPPWPLEIAWCQGPMLAVCFHDSRDRQALRQLSFFDTMGNPDAPDGDNTHLEVPTLHLNHPCGPAIISPGGDFILVARNPHDEAAFEVEWQAPFSVRDVAEWNREQWVAHIQRVKAQRPLSDAASILSIPDLHETKLELPQLPELFARADVYPFWMGFAPAGTHVAVVWASFDKSLLLLAFHAAASGRLLSSSKLSAQADLDPAQALEIDLEKDPPKFCWGPARTLGDSMLLMTTGKNQIACEVGGKLVLMPTQQEASPRYSITPDGQTLDPPRAFVTAAGGHPWGGTSLYAKSALIAQQASGTPTPGTTYSAGGLSLGSFQARGAYHLV</sequence>
<keyword evidence="2" id="KW-1185">Reference proteome</keyword>
<dbReference type="Proteomes" id="UP001485043">
    <property type="component" value="Unassembled WGS sequence"/>
</dbReference>
<evidence type="ECO:0000313" key="2">
    <source>
        <dbReference type="Proteomes" id="UP001485043"/>
    </source>
</evidence>
<proteinExistence type="predicted"/>
<reference evidence="1 2" key="1">
    <citation type="journal article" date="2024" name="Nat. Commun.">
        <title>Phylogenomics reveals the evolutionary origins of lichenization in chlorophyte algae.</title>
        <authorList>
            <person name="Puginier C."/>
            <person name="Libourel C."/>
            <person name="Otte J."/>
            <person name="Skaloud P."/>
            <person name="Haon M."/>
            <person name="Grisel S."/>
            <person name="Petersen M."/>
            <person name="Berrin J.G."/>
            <person name="Delaux P.M."/>
            <person name="Dal Grande F."/>
            <person name="Keller J."/>
        </authorList>
    </citation>
    <scope>NUCLEOTIDE SEQUENCE [LARGE SCALE GENOMIC DNA]</scope>
    <source>
        <strain evidence="1 2">SAG 2523</strain>
    </source>
</reference>
<dbReference type="AlphaFoldDB" id="A0AAW1TCU1"/>
<protein>
    <submittedName>
        <fullName evidence="1">Uncharacterized protein</fullName>
    </submittedName>
</protein>
<evidence type="ECO:0000313" key="1">
    <source>
        <dbReference type="EMBL" id="KAK9867143.1"/>
    </source>
</evidence>
<accession>A0AAW1TCU1</accession>
<organism evidence="1 2">
    <name type="scientific">Apatococcus fuscideae</name>
    <dbReference type="NCBI Taxonomy" id="2026836"/>
    <lineage>
        <taxon>Eukaryota</taxon>
        <taxon>Viridiplantae</taxon>
        <taxon>Chlorophyta</taxon>
        <taxon>core chlorophytes</taxon>
        <taxon>Trebouxiophyceae</taxon>
        <taxon>Chlorellales</taxon>
        <taxon>Chlorellaceae</taxon>
        <taxon>Apatococcus</taxon>
    </lineage>
</organism>